<gene>
    <name evidence="3" type="primary">LOC34623418</name>
</gene>
<protein>
    <submittedName>
        <fullName evidence="3">Uncharacterized protein LOC34623418</fullName>
    </submittedName>
</protein>
<sequence>MEPTNNSSRTREFSAPESEQGQAGRKSFSTSSVASRPTTPAASVPVGYERTWSHFKRSFCRGFYVPAPIRLIDTVYCFYLVVSECITALLSGRGSLHDLCDRTLTAICSAAASSQLDVYMVFNPCVICTGEEGLIAGFISRLSSTFGIPLGSLQSRPEIQTSGEEVVADPSMQPRTDQAPRDYGSGLPGYPKHSCAYFDSTFGRSKDAPEFVSLFKLLDVHDDRLIGPRLSGFPKCKLNFPPLPADKLGTPTYDYRDLIGYRMDFHPYVNATMNPEDPARMYVCANWMVGYPYGVPAVEENERAQLKMA</sequence>
<name>A0A6P6RWZ4_9EIME</name>
<dbReference type="GeneID" id="34623418"/>
<dbReference type="Proteomes" id="UP000515125">
    <property type="component" value="Unplaced"/>
</dbReference>
<proteinExistence type="predicted"/>
<dbReference type="OrthoDB" id="345385at2759"/>
<reference evidence="3" key="1">
    <citation type="submission" date="2025-08" db="UniProtKB">
        <authorList>
            <consortium name="RefSeq"/>
        </authorList>
    </citation>
    <scope>IDENTIFICATION</scope>
</reference>
<accession>A0A6P6RWZ4</accession>
<feature type="compositionally biased region" description="Polar residues" evidence="1">
    <location>
        <begin position="17"/>
        <end position="41"/>
    </location>
</feature>
<evidence type="ECO:0000256" key="1">
    <source>
        <dbReference type="SAM" id="MobiDB-lite"/>
    </source>
</evidence>
<keyword evidence="2" id="KW-1185">Reference proteome</keyword>
<feature type="region of interest" description="Disordered" evidence="1">
    <location>
        <begin position="1"/>
        <end position="44"/>
    </location>
</feature>
<dbReference type="RefSeq" id="XP_026192029.1">
    <property type="nucleotide sequence ID" value="XM_026336244.1"/>
</dbReference>
<evidence type="ECO:0000313" key="2">
    <source>
        <dbReference type="Proteomes" id="UP000515125"/>
    </source>
</evidence>
<dbReference type="AlphaFoldDB" id="A0A6P6RWZ4"/>
<evidence type="ECO:0000313" key="3">
    <source>
        <dbReference type="RefSeq" id="XP_026192029.1"/>
    </source>
</evidence>
<organism evidence="2 3">
    <name type="scientific">Cyclospora cayetanensis</name>
    <dbReference type="NCBI Taxonomy" id="88456"/>
    <lineage>
        <taxon>Eukaryota</taxon>
        <taxon>Sar</taxon>
        <taxon>Alveolata</taxon>
        <taxon>Apicomplexa</taxon>
        <taxon>Conoidasida</taxon>
        <taxon>Coccidia</taxon>
        <taxon>Eucoccidiorida</taxon>
        <taxon>Eimeriorina</taxon>
        <taxon>Eimeriidae</taxon>
        <taxon>Cyclospora</taxon>
    </lineage>
</organism>